<organism evidence="1 2">
    <name type="scientific">Trichonephila clavata</name>
    <name type="common">Joro spider</name>
    <name type="synonym">Nephila clavata</name>
    <dbReference type="NCBI Taxonomy" id="2740835"/>
    <lineage>
        <taxon>Eukaryota</taxon>
        <taxon>Metazoa</taxon>
        <taxon>Ecdysozoa</taxon>
        <taxon>Arthropoda</taxon>
        <taxon>Chelicerata</taxon>
        <taxon>Arachnida</taxon>
        <taxon>Araneae</taxon>
        <taxon>Araneomorphae</taxon>
        <taxon>Entelegynae</taxon>
        <taxon>Araneoidea</taxon>
        <taxon>Nephilidae</taxon>
        <taxon>Trichonephila</taxon>
    </lineage>
</organism>
<comment type="caution">
    <text evidence="1">The sequence shown here is derived from an EMBL/GenBank/DDBJ whole genome shotgun (WGS) entry which is preliminary data.</text>
</comment>
<dbReference type="Proteomes" id="UP000887116">
    <property type="component" value="Unassembled WGS sequence"/>
</dbReference>
<reference evidence="1" key="1">
    <citation type="submission" date="2020-07" db="EMBL/GenBank/DDBJ databases">
        <title>Multicomponent nature underlies the extraordinary mechanical properties of spider dragline silk.</title>
        <authorList>
            <person name="Kono N."/>
            <person name="Nakamura H."/>
            <person name="Mori M."/>
            <person name="Yoshida Y."/>
            <person name="Ohtoshi R."/>
            <person name="Malay A.D."/>
            <person name="Moran D.A.P."/>
            <person name="Tomita M."/>
            <person name="Numata K."/>
            <person name="Arakawa K."/>
        </authorList>
    </citation>
    <scope>NUCLEOTIDE SEQUENCE</scope>
</reference>
<protein>
    <submittedName>
        <fullName evidence="1">Uncharacterized protein</fullName>
    </submittedName>
</protein>
<dbReference type="EMBL" id="BMAO01021808">
    <property type="protein sequence ID" value="GFQ77575.1"/>
    <property type="molecule type" value="Genomic_DNA"/>
</dbReference>
<keyword evidence="2" id="KW-1185">Reference proteome</keyword>
<name>A0A8X6FDF7_TRICU</name>
<dbReference type="AlphaFoldDB" id="A0A8X6FDF7"/>
<proteinExistence type="predicted"/>
<gene>
    <name evidence="1" type="ORF">TNCT_677881</name>
</gene>
<sequence>MADCGMILMDDWNEFRPRKNDVANFRLITWHDCLSKHLKNRRAGKHRTPYFKTDILNIPLARSFDFHPRLLCRNGDLPAMSVGLFILKL</sequence>
<evidence type="ECO:0000313" key="1">
    <source>
        <dbReference type="EMBL" id="GFQ77575.1"/>
    </source>
</evidence>
<evidence type="ECO:0000313" key="2">
    <source>
        <dbReference type="Proteomes" id="UP000887116"/>
    </source>
</evidence>
<accession>A0A8X6FDF7</accession>